<name>D5BP16_PUNMI</name>
<dbReference type="GO" id="GO:0006777">
    <property type="term" value="P:Mo-molybdopterin cofactor biosynthetic process"/>
    <property type="evidence" value="ECO:0007669"/>
    <property type="project" value="InterPro"/>
</dbReference>
<accession>D5BP16</accession>
<dbReference type="Proteomes" id="UP000007460">
    <property type="component" value="Chromosome"/>
</dbReference>
<dbReference type="Gene3D" id="3.10.20.30">
    <property type="match status" value="1"/>
</dbReference>
<dbReference type="UniPathway" id="UPA00344"/>
<dbReference type="KEGG" id="apb:SAR116_2207"/>
<dbReference type="PANTHER" id="PTHR33359">
    <property type="entry name" value="MOLYBDOPTERIN SYNTHASE SULFUR CARRIER SUBUNIT"/>
    <property type="match status" value="1"/>
</dbReference>
<comment type="similarity">
    <text evidence="2">Belongs to the MoaD family.</text>
</comment>
<dbReference type="Pfam" id="PF02597">
    <property type="entry name" value="ThiS"/>
    <property type="match status" value="1"/>
</dbReference>
<evidence type="ECO:0000256" key="3">
    <source>
        <dbReference type="ARBA" id="ARBA00024247"/>
    </source>
</evidence>
<gene>
    <name evidence="4" type="ordered locus">SAR116_2207</name>
</gene>
<proteinExistence type="inferred from homology"/>
<dbReference type="NCBIfam" id="TIGR01682">
    <property type="entry name" value="moaD"/>
    <property type="match status" value="1"/>
</dbReference>
<dbReference type="eggNOG" id="COG1977">
    <property type="taxonomic scope" value="Bacteria"/>
</dbReference>
<dbReference type="SUPFAM" id="SSF54285">
    <property type="entry name" value="MoaD/ThiS"/>
    <property type="match status" value="1"/>
</dbReference>
<dbReference type="PANTHER" id="PTHR33359:SF1">
    <property type="entry name" value="MOLYBDOPTERIN SYNTHASE SULFUR CARRIER SUBUNIT"/>
    <property type="match status" value="1"/>
</dbReference>
<dbReference type="InterPro" id="IPR044672">
    <property type="entry name" value="MOCS2A"/>
</dbReference>
<dbReference type="GO" id="GO:0000166">
    <property type="term" value="F:nucleotide binding"/>
    <property type="evidence" value="ECO:0007669"/>
    <property type="project" value="UniProtKB-KW"/>
</dbReference>
<dbReference type="OrthoDB" id="9800712at2"/>
<sequence>MVTILYFAWLREHTGCATEDIKINADMHTVGDIVAYLKAQSDGHAKALGDMETVRVAVNRTYGSIDTEIATGDEIAFFPPVTGG</sequence>
<dbReference type="InterPro" id="IPR016155">
    <property type="entry name" value="Mopterin_synth/thiamin_S_b"/>
</dbReference>
<evidence type="ECO:0000313" key="5">
    <source>
        <dbReference type="Proteomes" id="UP000007460"/>
    </source>
</evidence>
<dbReference type="HOGENOM" id="CLU_114601_4_0_5"/>
<keyword evidence="1" id="KW-0547">Nucleotide-binding</keyword>
<dbReference type="CDD" id="cd00754">
    <property type="entry name" value="Ubl_MoaD"/>
    <property type="match status" value="1"/>
</dbReference>
<dbReference type="EMBL" id="CP001751">
    <property type="protein sequence ID" value="ADE40450.1"/>
    <property type="molecule type" value="Genomic_DNA"/>
</dbReference>
<dbReference type="GO" id="GO:0016829">
    <property type="term" value="F:lyase activity"/>
    <property type="evidence" value="ECO:0007669"/>
    <property type="project" value="UniProtKB-KW"/>
</dbReference>
<protein>
    <recommendedName>
        <fullName evidence="3">Molybdopterin synthase sulfur carrier subunit</fullName>
    </recommendedName>
</protein>
<dbReference type="InterPro" id="IPR003749">
    <property type="entry name" value="ThiS/MoaD-like"/>
</dbReference>
<evidence type="ECO:0000313" key="4">
    <source>
        <dbReference type="EMBL" id="ADE40450.1"/>
    </source>
</evidence>
<dbReference type="InterPro" id="IPR012675">
    <property type="entry name" value="Beta-grasp_dom_sf"/>
</dbReference>
<reference evidence="4 5" key="1">
    <citation type="journal article" date="2010" name="J. Bacteriol.">
        <title>Complete genome sequence of "Candidatus Puniceispirillum marinum" IMCC1322, a representative of the SAR116 clade in the Alphaproteobacteria.</title>
        <authorList>
            <person name="Oh H.M."/>
            <person name="Kwon K.K."/>
            <person name="Kang I."/>
            <person name="Kang S.G."/>
            <person name="Lee J.H."/>
            <person name="Kim S.J."/>
            <person name="Cho J.C."/>
        </authorList>
    </citation>
    <scope>NUCLEOTIDE SEQUENCE [LARGE SCALE GENOMIC DNA]</scope>
    <source>
        <strain evidence="4 5">IMCC1322</strain>
    </source>
</reference>
<dbReference type="GO" id="GO:1990133">
    <property type="term" value="C:molybdopterin adenylyltransferase complex"/>
    <property type="evidence" value="ECO:0007669"/>
    <property type="project" value="TreeGrafter"/>
</dbReference>
<dbReference type="AlphaFoldDB" id="D5BP16"/>
<keyword evidence="4" id="KW-0456">Lyase</keyword>
<evidence type="ECO:0000256" key="1">
    <source>
        <dbReference type="ARBA" id="ARBA00022741"/>
    </source>
</evidence>
<keyword evidence="5" id="KW-1185">Reference proteome</keyword>
<organism evidence="4 5">
    <name type="scientific">Puniceispirillum marinum (strain IMCC1322)</name>
    <dbReference type="NCBI Taxonomy" id="488538"/>
    <lineage>
        <taxon>Bacteria</taxon>
        <taxon>Pseudomonadati</taxon>
        <taxon>Pseudomonadota</taxon>
        <taxon>Alphaproteobacteria</taxon>
        <taxon>Candidatus Puniceispirillales</taxon>
        <taxon>Candidatus Puniceispirillaceae</taxon>
        <taxon>Candidatus Puniceispirillum</taxon>
    </lineage>
</organism>
<evidence type="ECO:0000256" key="2">
    <source>
        <dbReference type="ARBA" id="ARBA00024200"/>
    </source>
</evidence>
<dbReference type="STRING" id="488538.SAR116_2207"/>